<dbReference type="HOGENOM" id="CLU_067322_1_0_5"/>
<name>Q07GP1_ROSDO</name>
<dbReference type="SUPFAM" id="SSF53098">
    <property type="entry name" value="Ribonuclease H-like"/>
    <property type="match status" value="1"/>
</dbReference>
<dbReference type="KEGG" id="rde:RD1_A0058"/>
<evidence type="ECO:0000256" key="3">
    <source>
        <dbReference type="ARBA" id="ARBA00023125"/>
    </source>
</evidence>
<comment type="function">
    <text evidence="1">Involved in the transposition of the insertion sequence.</text>
</comment>
<gene>
    <name evidence="6" type="ordered locus">RD1_A0058</name>
</gene>
<geneLocation type="plasmid" evidence="6 7">
    <name>pTB1</name>
</geneLocation>
<evidence type="ECO:0000256" key="1">
    <source>
        <dbReference type="ARBA" id="ARBA00002286"/>
    </source>
</evidence>
<dbReference type="Gene3D" id="3.30.420.10">
    <property type="entry name" value="Ribonuclease H-like superfamily/Ribonuclease H"/>
    <property type="match status" value="1"/>
</dbReference>
<keyword evidence="7" id="KW-1185">Reference proteome</keyword>
<feature type="domain" description="DDE" evidence="5">
    <location>
        <begin position="73"/>
        <end position="211"/>
    </location>
</feature>
<keyword evidence="2" id="KW-0815">Transposition</keyword>
<dbReference type="GO" id="GO:0006310">
    <property type="term" value="P:DNA recombination"/>
    <property type="evidence" value="ECO:0007669"/>
    <property type="project" value="UniProtKB-KW"/>
</dbReference>
<dbReference type="PANTHER" id="PTHR35528:SF3">
    <property type="entry name" value="BLL1675 PROTEIN"/>
    <property type="match status" value="1"/>
</dbReference>
<evidence type="ECO:0000259" key="5">
    <source>
        <dbReference type="Pfam" id="PF13610"/>
    </source>
</evidence>
<dbReference type="OrthoDB" id="4315389at2"/>
<dbReference type="EMBL" id="CP000464">
    <property type="protein sequence ID" value="ABI93358.1"/>
    <property type="molecule type" value="Genomic_DNA"/>
</dbReference>
<evidence type="ECO:0000313" key="7">
    <source>
        <dbReference type="Proteomes" id="UP000007029"/>
    </source>
</evidence>
<dbReference type="PANTHER" id="PTHR35528">
    <property type="entry name" value="BLL1675 PROTEIN"/>
    <property type="match status" value="1"/>
</dbReference>
<keyword evidence="4" id="KW-0233">DNA recombination</keyword>
<protein>
    <submittedName>
        <fullName evidence="6">Transposase, putative</fullName>
    </submittedName>
</protein>
<dbReference type="InterPro" id="IPR036397">
    <property type="entry name" value="RNaseH_sf"/>
</dbReference>
<evidence type="ECO:0000313" key="6">
    <source>
        <dbReference type="EMBL" id="ABI93358.1"/>
    </source>
</evidence>
<dbReference type="GO" id="GO:0032196">
    <property type="term" value="P:transposition"/>
    <property type="evidence" value="ECO:0007669"/>
    <property type="project" value="UniProtKB-KW"/>
</dbReference>
<accession>Q07GP1</accession>
<dbReference type="Pfam" id="PF13610">
    <property type="entry name" value="DDE_Tnp_IS240"/>
    <property type="match status" value="1"/>
</dbReference>
<organism evidence="6 7">
    <name type="scientific">Roseobacter denitrificans (strain ATCC 33942 / OCh 114)</name>
    <name type="common">Erythrobacter sp. (strain OCh 114)</name>
    <name type="synonym">Roseobacter denitrificans</name>
    <dbReference type="NCBI Taxonomy" id="375451"/>
    <lineage>
        <taxon>Bacteria</taxon>
        <taxon>Pseudomonadati</taxon>
        <taxon>Pseudomonadota</taxon>
        <taxon>Alphaproteobacteria</taxon>
        <taxon>Rhodobacterales</taxon>
        <taxon>Roseobacteraceae</taxon>
        <taxon>Roseobacter</taxon>
    </lineage>
</organism>
<dbReference type="AlphaFoldDB" id="Q07GP1"/>
<dbReference type="RefSeq" id="WP_011655414.1">
    <property type="nucleotide sequence ID" value="NC_008386.1"/>
</dbReference>
<keyword evidence="3" id="KW-0238">DNA-binding</keyword>
<evidence type="ECO:0000256" key="2">
    <source>
        <dbReference type="ARBA" id="ARBA00022578"/>
    </source>
</evidence>
<dbReference type="InterPro" id="IPR032874">
    <property type="entry name" value="DDE_dom"/>
</dbReference>
<dbReference type="InterPro" id="IPR052183">
    <property type="entry name" value="IS_Transposase"/>
</dbReference>
<dbReference type="Proteomes" id="UP000007029">
    <property type="component" value="Plasmid pTB1"/>
</dbReference>
<keyword evidence="6" id="KW-0614">Plasmid</keyword>
<reference evidence="6 7" key="1">
    <citation type="journal article" date="2007" name="J. Bacteriol.">
        <title>The complete genome sequence of Roseobacter denitrificans reveals a mixotrophic rather than photosynthetic metabolism.</title>
        <authorList>
            <person name="Swingley W.D."/>
            <person name="Sadekar S."/>
            <person name="Mastrian S.D."/>
            <person name="Matthies H.J."/>
            <person name="Hao J."/>
            <person name="Ramos H."/>
            <person name="Acharya C.R."/>
            <person name="Conrad A.L."/>
            <person name="Taylor H.L."/>
            <person name="Dejesa L.C."/>
            <person name="Shah M.K."/>
            <person name="O'huallachain M.E."/>
            <person name="Lince M.T."/>
            <person name="Blankenship R.E."/>
            <person name="Beatty J.T."/>
            <person name="Touchman J.W."/>
        </authorList>
    </citation>
    <scope>NUCLEOTIDE SEQUENCE [LARGE SCALE GENOMIC DNA]</scope>
    <source>
        <strain evidence="7">ATCC 33942 / OCh 114</strain>
        <plasmid evidence="6 7">pTB1</plasmid>
    </source>
</reference>
<dbReference type="NCBIfam" id="NF033587">
    <property type="entry name" value="transpos_IS6"/>
    <property type="match status" value="1"/>
</dbReference>
<dbReference type="InterPro" id="IPR012337">
    <property type="entry name" value="RNaseH-like_sf"/>
</dbReference>
<dbReference type="GO" id="GO:0003677">
    <property type="term" value="F:DNA binding"/>
    <property type="evidence" value="ECO:0007669"/>
    <property type="project" value="UniProtKB-KW"/>
</dbReference>
<sequence length="234" mass="27175">MQRNPFKHHRFSPDVILCAVRWYCRFSLSCRDVRDLLAERGINVDASTIHRWVRKFGPEIAKRSFKHRSWRGQSWHVDETYIRVGGKWRYLWRAVDQNGQLVDFRLTARRDIKAARAFLKQACENARLYQPRSITTDKAHSYARVIGEMNRFELPGEGVLHINRKWKNNRIESDHAALKKLITPMRGFKSLSSAKATLRGIEAIRTIKNGHVHGKEPGVEGEIRFVSKLFGVAA</sequence>
<evidence type="ECO:0000256" key="4">
    <source>
        <dbReference type="ARBA" id="ARBA00023172"/>
    </source>
</evidence>
<proteinExistence type="predicted"/>
<dbReference type="InterPro" id="IPR047930">
    <property type="entry name" value="Transpos_IS6"/>
</dbReference>